<evidence type="ECO:0000313" key="3">
    <source>
        <dbReference type="Proteomes" id="UP000315783"/>
    </source>
</evidence>
<feature type="region of interest" description="Disordered" evidence="1">
    <location>
        <begin position="148"/>
        <end position="203"/>
    </location>
</feature>
<sequence>MVIPGSAKVDPACAICSAPAVQRCGCEAHALEIAVAQAEERYFKPTYMDVRSWVRRRARDYILAYFHLISEPCKDAYSMHLDTIKATCFAHYNAPPTAAHYASAERDYRTSIDLAWTLAVKRYPEVLNYFYSLVQVSLPDDDDPAVKCPPMDRLGDLRHSRRRVVGPRNEAPTPNFPFPPLPPHAGHWQTPPSSPRTYGPGHM</sequence>
<evidence type="ECO:0000313" key="2">
    <source>
        <dbReference type="EMBL" id="TQV96536.1"/>
    </source>
</evidence>
<keyword evidence="3" id="KW-1185">Reference proteome</keyword>
<accession>A0A545V4A9</accession>
<dbReference type="Proteomes" id="UP000315783">
    <property type="component" value="Unassembled WGS sequence"/>
</dbReference>
<dbReference type="AlphaFoldDB" id="A0A545V4A9"/>
<feature type="compositionally biased region" description="Pro residues" evidence="1">
    <location>
        <begin position="174"/>
        <end position="183"/>
    </location>
</feature>
<comment type="caution">
    <text evidence="2">The sequence shown here is derived from an EMBL/GenBank/DDBJ whole genome shotgun (WGS) entry which is preliminary data.</text>
</comment>
<dbReference type="EMBL" id="SPUK01000006">
    <property type="protein sequence ID" value="TQV96536.1"/>
    <property type="molecule type" value="Genomic_DNA"/>
</dbReference>
<reference evidence="2 3" key="1">
    <citation type="journal article" date="2019" name="Appl. Microbiol. Biotechnol.">
        <title>Genome sequence of Isaria javanica and comparative genome analysis insights into family S53 peptidase evolution in fungal entomopathogens.</title>
        <authorList>
            <person name="Lin R."/>
            <person name="Zhang X."/>
            <person name="Xin B."/>
            <person name="Zou M."/>
            <person name="Gao Y."/>
            <person name="Qin F."/>
            <person name="Hu Q."/>
            <person name="Xie B."/>
            <person name="Cheng X."/>
        </authorList>
    </citation>
    <scope>NUCLEOTIDE SEQUENCE [LARGE SCALE GENOMIC DNA]</scope>
    <source>
        <strain evidence="2 3">IJ1G</strain>
    </source>
</reference>
<gene>
    <name evidence="2" type="ORF">IF1G_05119</name>
</gene>
<organism evidence="2 3">
    <name type="scientific">Cordyceps javanica</name>
    <dbReference type="NCBI Taxonomy" id="43265"/>
    <lineage>
        <taxon>Eukaryota</taxon>
        <taxon>Fungi</taxon>
        <taxon>Dikarya</taxon>
        <taxon>Ascomycota</taxon>
        <taxon>Pezizomycotina</taxon>
        <taxon>Sordariomycetes</taxon>
        <taxon>Hypocreomycetidae</taxon>
        <taxon>Hypocreales</taxon>
        <taxon>Cordycipitaceae</taxon>
        <taxon>Cordyceps</taxon>
    </lineage>
</organism>
<evidence type="ECO:0000256" key="1">
    <source>
        <dbReference type="SAM" id="MobiDB-lite"/>
    </source>
</evidence>
<name>A0A545V4A9_9HYPO</name>
<proteinExistence type="predicted"/>
<protein>
    <submittedName>
        <fullName evidence="2">Serine/threonine protein phosphatase</fullName>
    </submittedName>
</protein>